<dbReference type="Gene3D" id="2.40.10.350">
    <property type="entry name" value="Rod shape-determining protein MreC, domain 2"/>
    <property type="match status" value="1"/>
</dbReference>
<comment type="similarity">
    <text evidence="1">Belongs to the MreC family.</text>
</comment>
<accession>A0A1F8FKE3</accession>
<dbReference type="InterPro" id="IPR007221">
    <property type="entry name" value="MreC"/>
</dbReference>
<dbReference type="EMBL" id="MGJT01000005">
    <property type="protein sequence ID" value="OGN13542.1"/>
    <property type="molecule type" value="Genomic_DNA"/>
</dbReference>
<dbReference type="NCBIfam" id="TIGR00219">
    <property type="entry name" value="mreC"/>
    <property type="match status" value="1"/>
</dbReference>
<dbReference type="Gene3D" id="2.40.10.340">
    <property type="entry name" value="Rod shape-determining protein MreC, domain 1"/>
    <property type="match status" value="1"/>
</dbReference>
<evidence type="ECO:0000259" key="6">
    <source>
        <dbReference type="Pfam" id="PF04085"/>
    </source>
</evidence>
<name>A0A1F8FKE3_9BACT</name>
<reference evidence="7 8" key="1">
    <citation type="journal article" date="2016" name="Nat. Commun.">
        <title>Thousands of microbial genomes shed light on interconnected biogeochemical processes in an aquifer system.</title>
        <authorList>
            <person name="Anantharaman K."/>
            <person name="Brown C.T."/>
            <person name="Hug L.A."/>
            <person name="Sharon I."/>
            <person name="Castelle C.J."/>
            <person name="Probst A.J."/>
            <person name="Thomas B.C."/>
            <person name="Singh A."/>
            <person name="Wilkins M.J."/>
            <person name="Karaoz U."/>
            <person name="Brodie E.L."/>
            <person name="Williams K.H."/>
            <person name="Hubbard S.S."/>
            <person name="Banfield J.F."/>
        </authorList>
    </citation>
    <scope>NUCLEOTIDE SEQUENCE [LARGE SCALE GENOMIC DNA]</scope>
</reference>
<evidence type="ECO:0000313" key="7">
    <source>
        <dbReference type="EMBL" id="OGN13542.1"/>
    </source>
</evidence>
<evidence type="ECO:0000256" key="1">
    <source>
        <dbReference type="ARBA" id="ARBA00009369"/>
    </source>
</evidence>
<organism evidence="7 8">
    <name type="scientific">Candidatus Yanofskybacteria bacterium RIFCSPHIGHO2_02_FULL_43_15c</name>
    <dbReference type="NCBI Taxonomy" id="1802679"/>
    <lineage>
        <taxon>Bacteria</taxon>
        <taxon>Candidatus Yanofskyibacteriota</taxon>
    </lineage>
</organism>
<dbReference type="Pfam" id="PF04085">
    <property type="entry name" value="MreC"/>
    <property type="match status" value="1"/>
</dbReference>
<proteinExistence type="inferred from homology"/>
<gene>
    <name evidence="7" type="ORF">A3C71_02530</name>
</gene>
<feature type="domain" description="Rod shape-determining protein MreC beta-barrel core" evidence="6">
    <location>
        <begin position="120"/>
        <end position="264"/>
    </location>
</feature>
<evidence type="ECO:0000256" key="5">
    <source>
        <dbReference type="SAM" id="Coils"/>
    </source>
</evidence>
<dbReference type="AlphaFoldDB" id="A0A1F8FKE3"/>
<dbReference type="PANTHER" id="PTHR34138">
    <property type="entry name" value="CELL SHAPE-DETERMINING PROTEIN MREC"/>
    <property type="match status" value="1"/>
</dbReference>
<comment type="caution">
    <text evidence="7">The sequence shown here is derived from an EMBL/GenBank/DDBJ whole genome shotgun (WGS) entry which is preliminary data.</text>
</comment>
<dbReference type="GO" id="GO:0008360">
    <property type="term" value="P:regulation of cell shape"/>
    <property type="evidence" value="ECO:0007669"/>
    <property type="project" value="UniProtKB-KW"/>
</dbReference>
<keyword evidence="3" id="KW-0133">Cell shape</keyword>
<dbReference type="PANTHER" id="PTHR34138:SF1">
    <property type="entry name" value="CELL SHAPE-DETERMINING PROTEIN MREC"/>
    <property type="match status" value="1"/>
</dbReference>
<evidence type="ECO:0000256" key="2">
    <source>
        <dbReference type="ARBA" id="ARBA00013855"/>
    </source>
</evidence>
<evidence type="ECO:0000256" key="3">
    <source>
        <dbReference type="ARBA" id="ARBA00022960"/>
    </source>
</evidence>
<dbReference type="Proteomes" id="UP000178197">
    <property type="component" value="Unassembled WGS sequence"/>
</dbReference>
<feature type="coiled-coil region" evidence="5">
    <location>
        <begin position="75"/>
        <end position="109"/>
    </location>
</feature>
<dbReference type="InterPro" id="IPR055342">
    <property type="entry name" value="MreC_beta-barrel_core"/>
</dbReference>
<keyword evidence="5" id="KW-0175">Coiled coil</keyword>
<dbReference type="PIRSF" id="PIRSF038471">
    <property type="entry name" value="MreC"/>
    <property type="match status" value="1"/>
</dbReference>
<protein>
    <recommendedName>
        <fullName evidence="2">Cell shape-determining protein MreC</fullName>
    </recommendedName>
    <alternativeName>
        <fullName evidence="4">Cell shape protein MreC</fullName>
    </alternativeName>
</protein>
<evidence type="ECO:0000313" key="8">
    <source>
        <dbReference type="Proteomes" id="UP000178197"/>
    </source>
</evidence>
<dbReference type="GO" id="GO:0005886">
    <property type="term" value="C:plasma membrane"/>
    <property type="evidence" value="ECO:0007669"/>
    <property type="project" value="TreeGrafter"/>
</dbReference>
<dbReference type="InterPro" id="IPR042175">
    <property type="entry name" value="Cell/Rod_MreC_2"/>
</dbReference>
<sequence length="264" mass="29412">MSSPSNFLKKILISLAAVLFLVAFNNYWSNQWLKGSVLSFFKKPMGASYYFLNQAEQRVVSWFSTGNLLKENEALKSEKHALVSARLKISELEKENNFLRKELGVAKRKNLEVILAKIFSQQIDGRTHTVLIDVGADEEVKRDMPIVFDGEVILGVIQEVYANSSLVYLITDPRLNLSVKIPESEVMGRIKGSLTGGLSLELVANQEKVQPGQLVVTSGLDGLPDALIVGKIKTARTDRGGLFQKIEIEPEFKNLTSNKVFVLK</sequence>
<dbReference type="InterPro" id="IPR042177">
    <property type="entry name" value="Cell/Rod_1"/>
</dbReference>
<evidence type="ECO:0000256" key="4">
    <source>
        <dbReference type="ARBA" id="ARBA00032089"/>
    </source>
</evidence>